<proteinExistence type="predicted"/>
<gene>
    <name evidence="2" type="primary">Necator_chrIII.g11900</name>
    <name evidence="2" type="ORF">RB195_011134</name>
</gene>
<dbReference type="EMBL" id="JAVFWL010000003">
    <property type="protein sequence ID" value="KAK6744245.1"/>
    <property type="molecule type" value="Genomic_DNA"/>
</dbReference>
<sequence length="78" mass="8753">MVIDWPALSIRCTFLAILCQASSEELFPTDEAITLGVEQKTTNVLLYLHGGDISWTNAARNQSQSAESMEHHLLNRKH</sequence>
<accession>A0ABR1D1A7</accession>
<evidence type="ECO:0000313" key="3">
    <source>
        <dbReference type="Proteomes" id="UP001303046"/>
    </source>
</evidence>
<comment type="caution">
    <text evidence="2">The sequence shown here is derived from an EMBL/GenBank/DDBJ whole genome shotgun (WGS) entry which is preliminary data.</text>
</comment>
<reference evidence="2 3" key="1">
    <citation type="submission" date="2023-08" db="EMBL/GenBank/DDBJ databases">
        <title>A Necator americanus chromosomal reference genome.</title>
        <authorList>
            <person name="Ilik V."/>
            <person name="Petrzelkova K.J."/>
            <person name="Pardy F."/>
            <person name="Fuh T."/>
            <person name="Niatou-Singa F.S."/>
            <person name="Gouil Q."/>
            <person name="Baker L."/>
            <person name="Ritchie M.E."/>
            <person name="Jex A.R."/>
            <person name="Gazzola D."/>
            <person name="Li H."/>
            <person name="Toshio Fujiwara R."/>
            <person name="Zhan B."/>
            <person name="Aroian R.V."/>
            <person name="Pafco B."/>
            <person name="Schwarz E.M."/>
        </authorList>
    </citation>
    <scope>NUCLEOTIDE SEQUENCE [LARGE SCALE GENOMIC DNA]</scope>
    <source>
        <strain evidence="2 3">Aroian</strain>
        <tissue evidence="2">Whole animal</tissue>
    </source>
</reference>
<keyword evidence="1" id="KW-0732">Signal</keyword>
<evidence type="ECO:0000256" key="1">
    <source>
        <dbReference type="SAM" id="SignalP"/>
    </source>
</evidence>
<name>A0ABR1D1A7_NECAM</name>
<keyword evidence="3" id="KW-1185">Reference proteome</keyword>
<dbReference type="Proteomes" id="UP001303046">
    <property type="component" value="Unassembled WGS sequence"/>
</dbReference>
<protein>
    <submittedName>
        <fullName evidence="2">Uncharacterized protein</fullName>
    </submittedName>
</protein>
<feature type="signal peptide" evidence="1">
    <location>
        <begin position="1"/>
        <end position="23"/>
    </location>
</feature>
<evidence type="ECO:0000313" key="2">
    <source>
        <dbReference type="EMBL" id="KAK6744245.1"/>
    </source>
</evidence>
<feature type="chain" id="PRO_5046341990" evidence="1">
    <location>
        <begin position="24"/>
        <end position="78"/>
    </location>
</feature>
<organism evidence="2 3">
    <name type="scientific">Necator americanus</name>
    <name type="common">Human hookworm</name>
    <dbReference type="NCBI Taxonomy" id="51031"/>
    <lineage>
        <taxon>Eukaryota</taxon>
        <taxon>Metazoa</taxon>
        <taxon>Ecdysozoa</taxon>
        <taxon>Nematoda</taxon>
        <taxon>Chromadorea</taxon>
        <taxon>Rhabditida</taxon>
        <taxon>Rhabditina</taxon>
        <taxon>Rhabditomorpha</taxon>
        <taxon>Strongyloidea</taxon>
        <taxon>Ancylostomatidae</taxon>
        <taxon>Bunostominae</taxon>
        <taxon>Necator</taxon>
    </lineage>
</organism>